<dbReference type="SMART" id="SM00448">
    <property type="entry name" value="REC"/>
    <property type="match status" value="1"/>
</dbReference>
<dbReference type="SUPFAM" id="SSF52172">
    <property type="entry name" value="CheY-like"/>
    <property type="match status" value="1"/>
</dbReference>
<reference evidence="4 5" key="1">
    <citation type="submission" date="2021-01" db="EMBL/GenBank/DDBJ databases">
        <title>Genome seq and assembly of Devosia sp. LEGU1.</title>
        <authorList>
            <person name="Chhetri G."/>
        </authorList>
    </citation>
    <scope>NUCLEOTIDE SEQUENCE [LARGE SCALE GENOMIC DNA]</scope>
    <source>
        <strain evidence="4 5">LEGU1</strain>
    </source>
</reference>
<name>A0ABX7C9V8_9HYPH</name>
<sequence>MILVVEDEAMVAILIEEALTDAGYEVALAYNGPAAMQSIDTQIDDMDALITDVRLGGPITGWDVAKHARELSPEVPVIYASGDSSGDWRRHGVEGSIMLTKPYSMDRILALVTQLVSSVQKQVPLAAS</sequence>
<evidence type="ECO:0000256" key="1">
    <source>
        <dbReference type="ARBA" id="ARBA00022553"/>
    </source>
</evidence>
<proteinExistence type="predicted"/>
<dbReference type="InterPro" id="IPR050595">
    <property type="entry name" value="Bact_response_regulator"/>
</dbReference>
<evidence type="ECO:0000313" key="5">
    <source>
        <dbReference type="Proteomes" id="UP000595857"/>
    </source>
</evidence>
<dbReference type="PROSITE" id="PS50110">
    <property type="entry name" value="RESPONSE_REGULATORY"/>
    <property type="match status" value="1"/>
</dbReference>
<organism evidence="4 5">
    <name type="scientific">Devosia rhizoryzae</name>
    <dbReference type="NCBI Taxonomy" id="2774137"/>
    <lineage>
        <taxon>Bacteria</taxon>
        <taxon>Pseudomonadati</taxon>
        <taxon>Pseudomonadota</taxon>
        <taxon>Alphaproteobacteria</taxon>
        <taxon>Hyphomicrobiales</taxon>
        <taxon>Devosiaceae</taxon>
        <taxon>Devosia</taxon>
    </lineage>
</organism>
<dbReference type="Proteomes" id="UP000595857">
    <property type="component" value="Chromosome"/>
</dbReference>
<dbReference type="PANTHER" id="PTHR44591">
    <property type="entry name" value="STRESS RESPONSE REGULATOR PROTEIN 1"/>
    <property type="match status" value="1"/>
</dbReference>
<dbReference type="Gene3D" id="3.40.50.2300">
    <property type="match status" value="1"/>
</dbReference>
<keyword evidence="5" id="KW-1185">Reference proteome</keyword>
<feature type="modified residue" description="4-aspartylphosphate" evidence="2">
    <location>
        <position position="52"/>
    </location>
</feature>
<dbReference type="PANTHER" id="PTHR44591:SF21">
    <property type="entry name" value="TWO-COMPONENT RESPONSE REGULATOR"/>
    <property type="match status" value="1"/>
</dbReference>
<evidence type="ECO:0000313" key="4">
    <source>
        <dbReference type="EMBL" id="QQR38741.1"/>
    </source>
</evidence>
<keyword evidence="1 2" id="KW-0597">Phosphoprotein</keyword>
<evidence type="ECO:0000256" key="2">
    <source>
        <dbReference type="PROSITE-ProRule" id="PRU00169"/>
    </source>
</evidence>
<dbReference type="InterPro" id="IPR011006">
    <property type="entry name" value="CheY-like_superfamily"/>
</dbReference>
<gene>
    <name evidence="4" type="ORF">JI748_13385</name>
</gene>
<dbReference type="EMBL" id="CP068046">
    <property type="protein sequence ID" value="QQR38741.1"/>
    <property type="molecule type" value="Genomic_DNA"/>
</dbReference>
<dbReference type="InterPro" id="IPR001789">
    <property type="entry name" value="Sig_transdc_resp-reg_receiver"/>
</dbReference>
<feature type="domain" description="Response regulatory" evidence="3">
    <location>
        <begin position="1"/>
        <end position="116"/>
    </location>
</feature>
<evidence type="ECO:0000259" key="3">
    <source>
        <dbReference type="PROSITE" id="PS50110"/>
    </source>
</evidence>
<dbReference type="Pfam" id="PF00072">
    <property type="entry name" value="Response_reg"/>
    <property type="match status" value="1"/>
</dbReference>
<accession>A0ABX7C9V8</accession>
<dbReference type="RefSeq" id="WP_201631506.1">
    <property type="nucleotide sequence ID" value="NZ_CP068046.1"/>
</dbReference>
<protein>
    <submittedName>
        <fullName evidence="4">Response regulator</fullName>
    </submittedName>
</protein>